<dbReference type="RefSeq" id="WP_195964043.1">
    <property type="nucleotide sequence ID" value="NZ_JACJLL010000030.1"/>
</dbReference>
<evidence type="ECO:0000256" key="5">
    <source>
        <dbReference type="ARBA" id="ARBA00023136"/>
    </source>
</evidence>
<keyword evidence="9" id="KW-1185">Reference proteome</keyword>
<dbReference type="Pfam" id="PF12791">
    <property type="entry name" value="RsgI_N"/>
    <property type="match status" value="1"/>
</dbReference>
<evidence type="ECO:0000313" key="8">
    <source>
        <dbReference type="EMBL" id="MBM6819002.1"/>
    </source>
</evidence>
<evidence type="ECO:0000256" key="1">
    <source>
        <dbReference type="ARBA" id="ARBA00004162"/>
    </source>
</evidence>
<feature type="transmembrane region" description="Helical" evidence="6">
    <location>
        <begin position="197"/>
        <end position="217"/>
    </location>
</feature>
<evidence type="ECO:0000313" key="9">
    <source>
        <dbReference type="Proteomes" id="UP000767334"/>
    </source>
</evidence>
<feature type="domain" description="RsgI N-terminal anti-sigma" evidence="7">
    <location>
        <begin position="150"/>
        <end position="197"/>
    </location>
</feature>
<evidence type="ECO:0000256" key="2">
    <source>
        <dbReference type="ARBA" id="ARBA00022475"/>
    </source>
</evidence>
<keyword evidence="2" id="KW-1003">Cell membrane</keyword>
<comment type="caution">
    <text evidence="8">The sequence shown here is derived from an EMBL/GenBank/DDBJ whole genome shotgun (WGS) entry which is preliminary data.</text>
</comment>
<evidence type="ECO:0000256" key="3">
    <source>
        <dbReference type="ARBA" id="ARBA00022692"/>
    </source>
</evidence>
<comment type="subcellular location">
    <subcellularLocation>
        <location evidence="1">Cell membrane</location>
        <topology evidence="1">Single-pass membrane protein</topology>
    </subcellularLocation>
</comment>
<evidence type="ECO:0000259" key="7">
    <source>
        <dbReference type="PROSITE" id="PS51849"/>
    </source>
</evidence>
<dbReference type="EMBL" id="JACJLL010000030">
    <property type="protein sequence ID" value="MBM6819002.1"/>
    <property type="molecule type" value="Genomic_DNA"/>
</dbReference>
<sequence>MDKFHKNKYRFSSIKPLILISDEVIEFRNQQIINLTSELLKYKVLVRDLIKDNVSYSIRNELLNIAMFITNNVELYDRFIKEEDIPVDVIRIAARVDSKYINKYRDYIIAYTLILGNPNYKNLQDYIQIVENTEEDLGKDIIEYEEKMGHDGIVLESNKKNAIVMTSIGEFKKLKLKEPCFRGEEIKAIEKKSLKDYKLYVSIISIFALIFVLSIIYKYNNVVSTVVVETTSPIRLEINGFNRVLDVSSSTEKGKTLIAETSVLDNNIDKAICKIIEYANENEMVKDSGIVVTITGKALKHNSLEETADFVYKKDLKVRLNNAGSEHKLN</sequence>
<keyword evidence="5 6" id="KW-0472">Membrane</keyword>
<dbReference type="Proteomes" id="UP000767334">
    <property type="component" value="Unassembled WGS sequence"/>
</dbReference>
<name>A0ABS2FG62_9CLOT</name>
<dbReference type="PROSITE" id="PS51849">
    <property type="entry name" value="RSGI_N"/>
    <property type="match status" value="1"/>
</dbReference>
<keyword evidence="4 6" id="KW-1133">Transmembrane helix</keyword>
<dbReference type="InterPro" id="IPR055431">
    <property type="entry name" value="RsgI_M"/>
</dbReference>
<gene>
    <name evidence="8" type="ORF">H6A19_06555</name>
</gene>
<proteinExistence type="predicted"/>
<accession>A0ABS2FG62</accession>
<keyword evidence="3 6" id="KW-0812">Transmembrane</keyword>
<organism evidence="8 9">
    <name type="scientific">Clostridium saudiense</name>
    <dbReference type="NCBI Taxonomy" id="1414720"/>
    <lineage>
        <taxon>Bacteria</taxon>
        <taxon>Bacillati</taxon>
        <taxon>Bacillota</taxon>
        <taxon>Clostridia</taxon>
        <taxon>Eubacteriales</taxon>
        <taxon>Clostridiaceae</taxon>
        <taxon>Clostridium</taxon>
    </lineage>
</organism>
<dbReference type="Pfam" id="PF23750">
    <property type="entry name" value="RsgI_M"/>
    <property type="match status" value="1"/>
</dbReference>
<protein>
    <submittedName>
        <fullName evidence="8">Anti-sigma factor domain-containing protein</fullName>
    </submittedName>
</protein>
<reference evidence="8 9" key="1">
    <citation type="journal article" date="2021" name="Sci. Rep.">
        <title>The distribution of antibiotic resistance genes in chicken gut microbiota commensals.</title>
        <authorList>
            <person name="Juricova H."/>
            <person name="Matiasovicova J."/>
            <person name="Kubasova T."/>
            <person name="Cejkova D."/>
            <person name="Rychlik I."/>
        </authorList>
    </citation>
    <scope>NUCLEOTIDE SEQUENCE [LARGE SCALE GENOMIC DNA]</scope>
    <source>
        <strain evidence="8 9">An435</strain>
    </source>
</reference>
<evidence type="ECO:0000256" key="6">
    <source>
        <dbReference type="SAM" id="Phobius"/>
    </source>
</evidence>
<dbReference type="InterPro" id="IPR024449">
    <property type="entry name" value="Anti-sigma_RsgI_N"/>
</dbReference>
<evidence type="ECO:0000256" key="4">
    <source>
        <dbReference type="ARBA" id="ARBA00022989"/>
    </source>
</evidence>